<protein>
    <submittedName>
        <fullName evidence="4">BolA-like protein</fullName>
    </submittedName>
</protein>
<evidence type="ECO:0000256" key="1">
    <source>
        <dbReference type="RuleBase" id="RU003860"/>
    </source>
</evidence>
<proteinExistence type="inferred from homology"/>
<dbReference type="GO" id="GO:0005829">
    <property type="term" value="C:cytosol"/>
    <property type="evidence" value="ECO:0007669"/>
    <property type="project" value="TreeGrafter"/>
</dbReference>
<evidence type="ECO:0000313" key="2">
    <source>
        <dbReference type="EMBL" id="VDD75291.1"/>
    </source>
</evidence>
<dbReference type="EMBL" id="UXSR01000153">
    <property type="protein sequence ID" value="VDD75291.1"/>
    <property type="molecule type" value="Genomic_DNA"/>
</dbReference>
<dbReference type="PIRSF" id="PIRSF003113">
    <property type="entry name" value="BolA"/>
    <property type="match status" value="1"/>
</dbReference>
<dbReference type="InterPro" id="IPR036065">
    <property type="entry name" value="BolA-like_sf"/>
</dbReference>
<dbReference type="GO" id="GO:0005634">
    <property type="term" value="C:nucleus"/>
    <property type="evidence" value="ECO:0007669"/>
    <property type="project" value="TreeGrafter"/>
</dbReference>
<reference evidence="2 3" key="2">
    <citation type="submission" date="2018-10" db="EMBL/GenBank/DDBJ databases">
        <authorList>
            <consortium name="Pathogen Informatics"/>
        </authorList>
    </citation>
    <scope>NUCLEOTIDE SEQUENCE [LARGE SCALE GENOMIC DNA]</scope>
</reference>
<dbReference type="PANTHER" id="PTHR12735">
    <property type="entry name" value="BOLA-LIKE PROTEIN-RELATED"/>
    <property type="match status" value="1"/>
</dbReference>
<keyword evidence="3" id="KW-1185">Reference proteome</keyword>
<dbReference type="GO" id="GO:0051604">
    <property type="term" value="P:protein maturation"/>
    <property type="evidence" value="ECO:0007669"/>
    <property type="project" value="InterPro"/>
</dbReference>
<evidence type="ECO:0000313" key="3">
    <source>
        <dbReference type="Proteomes" id="UP000267029"/>
    </source>
</evidence>
<dbReference type="SUPFAM" id="SSF82657">
    <property type="entry name" value="BolA-like"/>
    <property type="match status" value="1"/>
</dbReference>
<dbReference type="Gene3D" id="3.10.20.90">
    <property type="entry name" value="Phosphatidylinositol 3-kinase Catalytic Subunit, Chain A, domain 1"/>
    <property type="match status" value="1"/>
</dbReference>
<evidence type="ECO:0000313" key="4">
    <source>
        <dbReference type="WBParaSite" id="MCOS_0000129301-mRNA-1"/>
    </source>
</evidence>
<sequence>MSKVEDSVRAHIAKLNPIHLKITDFSDSCGLKLNVEIVSEEFEGKKPIQQHRMVHNLLNEEMKNIHALTLTTLTPKQWHEKQGSPT</sequence>
<dbReference type="GO" id="GO:0006879">
    <property type="term" value="P:intracellular iron ion homeostasis"/>
    <property type="evidence" value="ECO:0007669"/>
    <property type="project" value="InterPro"/>
</dbReference>
<reference evidence="4" key="1">
    <citation type="submission" date="2017-02" db="UniProtKB">
        <authorList>
            <consortium name="WormBaseParasite"/>
        </authorList>
    </citation>
    <scope>IDENTIFICATION</scope>
</reference>
<organism evidence="4">
    <name type="scientific">Mesocestoides corti</name>
    <name type="common">Flatworm</name>
    <dbReference type="NCBI Taxonomy" id="53468"/>
    <lineage>
        <taxon>Eukaryota</taxon>
        <taxon>Metazoa</taxon>
        <taxon>Spiralia</taxon>
        <taxon>Lophotrochozoa</taxon>
        <taxon>Platyhelminthes</taxon>
        <taxon>Cestoda</taxon>
        <taxon>Eucestoda</taxon>
        <taxon>Cyclophyllidea</taxon>
        <taxon>Mesocestoididae</taxon>
        <taxon>Mesocestoides</taxon>
    </lineage>
</organism>
<dbReference type="STRING" id="53468.A0A0R3U3V7"/>
<name>A0A0R3U3V7_MESCO</name>
<dbReference type="AlphaFoldDB" id="A0A0R3U3V7"/>
<dbReference type="PANTHER" id="PTHR12735:SF27">
    <property type="entry name" value="BOLA-LIKE PROTEIN 2"/>
    <property type="match status" value="1"/>
</dbReference>
<comment type="similarity">
    <text evidence="1">Belongs to the BolA/IbaG family.</text>
</comment>
<dbReference type="Pfam" id="PF01722">
    <property type="entry name" value="BolA"/>
    <property type="match status" value="1"/>
</dbReference>
<dbReference type="Proteomes" id="UP000267029">
    <property type="component" value="Unassembled WGS sequence"/>
</dbReference>
<dbReference type="WBParaSite" id="MCOS_0000129301-mRNA-1">
    <property type="protein sequence ID" value="MCOS_0000129301-mRNA-1"/>
    <property type="gene ID" value="MCOS_0000129301"/>
</dbReference>
<gene>
    <name evidence="2" type="ORF">MCOS_LOCUS1294</name>
</gene>
<dbReference type="InterPro" id="IPR002634">
    <property type="entry name" value="BolA"/>
</dbReference>
<dbReference type="InterPro" id="IPR045115">
    <property type="entry name" value="BOL2"/>
</dbReference>
<accession>A0A0R3U3V7</accession>
<dbReference type="OrthoDB" id="4983at2759"/>
<dbReference type="GO" id="GO:0051537">
    <property type="term" value="F:2 iron, 2 sulfur cluster binding"/>
    <property type="evidence" value="ECO:0007669"/>
    <property type="project" value="InterPro"/>
</dbReference>